<dbReference type="Pfam" id="PF01230">
    <property type="entry name" value="HIT"/>
    <property type="match status" value="1"/>
</dbReference>
<dbReference type="InterPro" id="IPR001310">
    <property type="entry name" value="Histidine_triad_HIT"/>
</dbReference>
<dbReference type="PROSITE" id="PS00892">
    <property type="entry name" value="HIT_1"/>
    <property type="match status" value="1"/>
</dbReference>
<dbReference type="EMBL" id="VSSQ01001917">
    <property type="protein sequence ID" value="MPM12070.1"/>
    <property type="molecule type" value="Genomic_DNA"/>
</dbReference>
<dbReference type="SUPFAM" id="SSF54197">
    <property type="entry name" value="HIT-like"/>
    <property type="match status" value="1"/>
</dbReference>
<dbReference type="PRINTS" id="PR00332">
    <property type="entry name" value="HISTRIAD"/>
</dbReference>
<sequence length="133" mass="15185">METIFTKILKGEIPSVKLHEDELCFAILDINPVNKGHLLLITNEPYPDLQSCPDEVLAHLIRLAKLADAKLREHLHCDATNLVVNNGRESGQEVPHFHLHVIPRWKGDHKNIQLSKETYTDGQMAEYGKQLEF</sequence>
<proteinExistence type="predicted"/>
<dbReference type="InterPro" id="IPR011146">
    <property type="entry name" value="HIT-like"/>
</dbReference>
<accession>A0A644X7C0</accession>
<reference evidence="2" key="1">
    <citation type="submission" date="2019-08" db="EMBL/GenBank/DDBJ databases">
        <authorList>
            <person name="Kucharzyk K."/>
            <person name="Murdoch R.W."/>
            <person name="Higgins S."/>
            <person name="Loffler F."/>
        </authorList>
    </citation>
    <scope>NUCLEOTIDE SEQUENCE</scope>
</reference>
<evidence type="ECO:0000313" key="2">
    <source>
        <dbReference type="EMBL" id="MPM12070.1"/>
    </source>
</evidence>
<protein>
    <recommendedName>
        <fullName evidence="1">HIT domain-containing protein</fullName>
    </recommendedName>
</protein>
<dbReference type="PROSITE" id="PS51084">
    <property type="entry name" value="HIT_2"/>
    <property type="match status" value="1"/>
</dbReference>
<feature type="domain" description="HIT" evidence="1">
    <location>
        <begin position="4"/>
        <end position="111"/>
    </location>
</feature>
<dbReference type="GO" id="GO:0009150">
    <property type="term" value="P:purine ribonucleotide metabolic process"/>
    <property type="evidence" value="ECO:0007669"/>
    <property type="project" value="TreeGrafter"/>
</dbReference>
<dbReference type="GO" id="GO:0047627">
    <property type="term" value="F:adenylylsulfatase activity"/>
    <property type="evidence" value="ECO:0007669"/>
    <property type="project" value="TreeGrafter"/>
</dbReference>
<dbReference type="AlphaFoldDB" id="A0A644X7C0"/>
<dbReference type="InterPro" id="IPR019808">
    <property type="entry name" value="Histidine_triad_CS"/>
</dbReference>
<dbReference type="PANTHER" id="PTHR47670">
    <property type="entry name" value="ADENYLYLSULFATASE HINT3"/>
    <property type="match status" value="1"/>
</dbReference>
<organism evidence="2">
    <name type="scientific">bioreactor metagenome</name>
    <dbReference type="NCBI Taxonomy" id="1076179"/>
    <lineage>
        <taxon>unclassified sequences</taxon>
        <taxon>metagenomes</taxon>
        <taxon>ecological metagenomes</taxon>
    </lineage>
</organism>
<evidence type="ECO:0000259" key="1">
    <source>
        <dbReference type="PROSITE" id="PS51084"/>
    </source>
</evidence>
<dbReference type="Gene3D" id="3.30.428.10">
    <property type="entry name" value="HIT-like"/>
    <property type="match status" value="1"/>
</dbReference>
<name>A0A644X7C0_9ZZZZ</name>
<gene>
    <name evidence="2" type="ORF">SDC9_58421</name>
</gene>
<dbReference type="GO" id="GO:0006790">
    <property type="term" value="P:sulfur compound metabolic process"/>
    <property type="evidence" value="ECO:0007669"/>
    <property type="project" value="TreeGrafter"/>
</dbReference>
<dbReference type="PANTHER" id="PTHR47670:SF1">
    <property type="entry name" value="ADENYLYLSULFATASE HINT3"/>
    <property type="match status" value="1"/>
</dbReference>
<dbReference type="InterPro" id="IPR036265">
    <property type="entry name" value="HIT-like_sf"/>
</dbReference>
<comment type="caution">
    <text evidence="2">The sequence shown here is derived from an EMBL/GenBank/DDBJ whole genome shotgun (WGS) entry which is preliminary data.</text>
</comment>